<protein>
    <submittedName>
        <fullName evidence="1">Uncharacterized protein</fullName>
    </submittedName>
</protein>
<name>A0ABW4MQN8_9BACI</name>
<comment type="caution">
    <text evidence="1">The sequence shown here is derived from an EMBL/GenBank/DDBJ whole genome shotgun (WGS) entry which is preliminary data.</text>
</comment>
<dbReference type="RefSeq" id="WP_304213947.1">
    <property type="nucleotide sequence ID" value="NZ_JBHUEK010000025.1"/>
</dbReference>
<dbReference type="EMBL" id="JBHUEK010000025">
    <property type="protein sequence ID" value="MFD1780267.1"/>
    <property type="molecule type" value="Genomic_DNA"/>
</dbReference>
<evidence type="ECO:0000313" key="2">
    <source>
        <dbReference type="Proteomes" id="UP001597227"/>
    </source>
</evidence>
<gene>
    <name evidence="1" type="ORF">ACFSFW_16505</name>
</gene>
<proteinExistence type="predicted"/>
<accession>A0ABW4MQN8</accession>
<evidence type="ECO:0000313" key="1">
    <source>
        <dbReference type="EMBL" id="MFD1780267.1"/>
    </source>
</evidence>
<dbReference type="Pfam" id="PF26162">
    <property type="entry name" value="YwzD"/>
    <property type="match status" value="1"/>
</dbReference>
<dbReference type="InterPro" id="IPR058930">
    <property type="entry name" value="YwzD"/>
</dbReference>
<organism evidence="1 2">
    <name type="scientific">Fredinandcohnia salidurans</name>
    <dbReference type="NCBI Taxonomy" id="2595041"/>
    <lineage>
        <taxon>Bacteria</taxon>
        <taxon>Bacillati</taxon>
        <taxon>Bacillota</taxon>
        <taxon>Bacilli</taxon>
        <taxon>Bacillales</taxon>
        <taxon>Bacillaceae</taxon>
        <taxon>Fredinandcohnia</taxon>
    </lineage>
</organism>
<reference evidence="2" key="1">
    <citation type="journal article" date="2019" name="Int. J. Syst. Evol. Microbiol.">
        <title>The Global Catalogue of Microorganisms (GCM) 10K type strain sequencing project: providing services to taxonomists for standard genome sequencing and annotation.</title>
        <authorList>
            <consortium name="The Broad Institute Genomics Platform"/>
            <consortium name="The Broad Institute Genome Sequencing Center for Infectious Disease"/>
            <person name="Wu L."/>
            <person name="Ma J."/>
        </authorList>
    </citation>
    <scope>NUCLEOTIDE SEQUENCE [LARGE SCALE GENOMIC DNA]</scope>
    <source>
        <strain evidence="2">CCUG 15531</strain>
    </source>
</reference>
<dbReference type="Proteomes" id="UP001597227">
    <property type="component" value="Unassembled WGS sequence"/>
</dbReference>
<keyword evidence="2" id="KW-1185">Reference proteome</keyword>
<sequence>MDPKSSGKDISIDQNQVRRALIRAYMKGERSTDIDMKKFIKDIADDIKGSPTA</sequence>